<dbReference type="EMBL" id="NHOQ01000017">
    <property type="protein sequence ID" value="PWA33772.1"/>
    <property type="molecule type" value="Genomic_DNA"/>
</dbReference>
<dbReference type="InterPro" id="IPR028765">
    <property type="entry name" value="IQCB1"/>
</dbReference>
<dbReference type="InterPro" id="IPR000048">
    <property type="entry name" value="IQ_motif_EF-hand-BS"/>
</dbReference>
<dbReference type="STRING" id="33528.ENSGAFP00000000129"/>
<sequence length="880" mass="97221">MATAAPSHTLPHALASRTRSHPTCRRQAVLARFSSSLSRIHPPLPPPLPPPLCAVARSVRSASLLPVHPRSLTSDRVGTSRGLRCSLGGMRSSPPGTDRTVSAASCSAQPRPSVLLLFLLLLLRRCCCAYVTVIPRGIASHHVTVTGAVTGAVTGTVEPTQAGYPLSVSPAAARCVLQHAGALETERRCARELQHLLHRHTHIHTHTASTRYYNVTGAAGTVTINMRSLTLVELMEEEEAVMSELRRQLEDEGLSPEEQMVLLNEALNSECAAEEGGVLNSAAVQTDSRALTRVKTQFYHSGVLSHCVRVLSLSPSRLRGNWTSAATLAHLTSSCCVGAEPGSRSEAFHRLFLPSVVDVLLSLAAQLMSRSEAPPLHKTVMDAVGWLLSAHPHLTAQGLLTSSAPEMLSSAHYEQIQMSDDVTVSLLCIQMWIQTCTVNRDFLSQLSDESALLLLNDAVAQLALSSDAAVGGASVRLMLLMANQLGLRLRSLLFNFKGLDSLLEKDWRGRGFEQEVDQLIAVIRQEETASRQSEESSERVRAACVIQAAWRSVLTRRRVKSLSRAVSTLQRRYRARRRRLQQQEVAQQWEEQLRYQVCVRRQQARRRLHQKQRELLQLLPAVSADQVRPYLEECERRAAVVIQSAWRGFRDRRLYGDALRDAARRQRAARTLQRAVRHKHDDVISPVQLLLLMKHTLLLQGRRLLEKRPVAQTPPQTPLWIGQEGLTDSRRAELKQQVEEYIQTHRSTRVSVEACAALHEEVQQLLQVELQGGAQRRREEQQVEALLAQTHTHLELLRDAPPLSVVTAAQAESFLSPSASIAARGRNAHNATLQASRLPWWRTLGDTNTGAESGPAYLPDLEAELGGLFIGGLMVDGVSL</sequence>
<dbReference type="PANTHER" id="PTHR15673">
    <property type="entry name" value="IQ CALMODULIN-BINDING MOTIF CONTAINING PROTEIN 1"/>
    <property type="match status" value="1"/>
</dbReference>
<dbReference type="GO" id="GO:0060271">
    <property type="term" value="P:cilium assembly"/>
    <property type="evidence" value="ECO:0007669"/>
    <property type="project" value="InterPro"/>
</dbReference>
<evidence type="ECO:0000313" key="2">
    <source>
        <dbReference type="EMBL" id="PWA33772.1"/>
    </source>
</evidence>
<evidence type="ECO:0000313" key="3">
    <source>
        <dbReference type="Proteomes" id="UP000250572"/>
    </source>
</evidence>
<dbReference type="Pfam" id="PF00612">
    <property type="entry name" value="IQ"/>
    <property type="match status" value="2"/>
</dbReference>
<reference evidence="2 3" key="1">
    <citation type="journal article" date="2018" name="G3 (Bethesda)">
        <title>A High-Quality Reference Genome for the Invasive Mosquitofish Gambusia affinis Using a Chicago Library.</title>
        <authorList>
            <person name="Hoffberg S.L."/>
            <person name="Troendle N.J."/>
            <person name="Glenn T.C."/>
            <person name="Mahmud O."/>
            <person name="Louha S."/>
            <person name="Chalopin D."/>
            <person name="Bennetzen J.L."/>
            <person name="Mauricio R."/>
        </authorList>
    </citation>
    <scope>NUCLEOTIDE SEQUENCE [LARGE SCALE GENOMIC DNA]</scope>
    <source>
        <strain evidence="2">NE01/NJP1002.9</strain>
        <tissue evidence="2">Muscle</tissue>
    </source>
</reference>
<dbReference type="SMART" id="SM00015">
    <property type="entry name" value="IQ"/>
    <property type="match status" value="2"/>
</dbReference>
<dbReference type="PROSITE" id="PS50096">
    <property type="entry name" value="IQ"/>
    <property type="match status" value="2"/>
</dbReference>
<comment type="caution">
    <text evidence="2">The sequence shown here is derived from an EMBL/GenBank/DDBJ whole genome shotgun (WGS) entry which is preliminary data.</text>
</comment>
<feature type="region of interest" description="Disordered" evidence="1">
    <location>
        <begin position="1"/>
        <end position="23"/>
    </location>
</feature>
<accession>A0A315WCK6</accession>
<name>A0A315WCK6_GAMAF</name>
<dbReference type="PANTHER" id="PTHR15673:SF2">
    <property type="entry name" value="IQ CALMODULIN-BINDING MOTIF-CONTAINING PROTEIN 1"/>
    <property type="match status" value="1"/>
</dbReference>
<evidence type="ECO:0008006" key="4">
    <source>
        <dbReference type="Google" id="ProtNLM"/>
    </source>
</evidence>
<dbReference type="AlphaFoldDB" id="A0A315WCK6"/>
<dbReference type="Gene3D" id="1.20.5.190">
    <property type="match status" value="1"/>
</dbReference>
<evidence type="ECO:0000256" key="1">
    <source>
        <dbReference type="SAM" id="MobiDB-lite"/>
    </source>
</evidence>
<dbReference type="Proteomes" id="UP000250572">
    <property type="component" value="Unassembled WGS sequence"/>
</dbReference>
<dbReference type="GO" id="GO:0005516">
    <property type="term" value="F:calmodulin binding"/>
    <property type="evidence" value="ECO:0007669"/>
    <property type="project" value="InterPro"/>
</dbReference>
<protein>
    <recommendedName>
        <fullName evidence="4">IQ motif containing B1</fullName>
    </recommendedName>
</protein>
<gene>
    <name evidence="2" type="ORF">CCH79_00017285</name>
</gene>
<organism evidence="2 3">
    <name type="scientific">Gambusia affinis</name>
    <name type="common">Western mosquitofish</name>
    <name type="synonym">Heterandria affinis</name>
    <dbReference type="NCBI Taxonomy" id="33528"/>
    <lineage>
        <taxon>Eukaryota</taxon>
        <taxon>Metazoa</taxon>
        <taxon>Chordata</taxon>
        <taxon>Craniata</taxon>
        <taxon>Vertebrata</taxon>
        <taxon>Euteleostomi</taxon>
        <taxon>Actinopterygii</taxon>
        <taxon>Neopterygii</taxon>
        <taxon>Teleostei</taxon>
        <taxon>Neoteleostei</taxon>
        <taxon>Acanthomorphata</taxon>
        <taxon>Ovalentaria</taxon>
        <taxon>Atherinomorphae</taxon>
        <taxon>Cyprinodontiformes</taxon>
        <taxon>Poeciliidae</taxon>
        <taxon>Poeciliinae</taxon>
        <taxon>Gambusia</taxon>
    </lineage>
</organism>
<proteinExistence type="predicted"/>
<keyword evidence="3" id="KW-1185">Reference proteome</keyword>
<dbReference type="GO" id="GO:0005929">
    <property type="term" value="C:cilium"/>
    <property type="evidence" value="ECO:0007669"/>
    <property type="project" value="TreeGrafter"/>
</dbReference>
<dbReference type="CDD" id="cd23767">
    <property type="entry name" value="IQCD"/>
    <property type="match status" value="2"/>
</dbReference>